<dbReference type="PROSITE" id="PS50893">
    <property type="entry name" value="ABC_TRANSPORTER_2"/>
    <property type="match status" value="1"/>
</dbReference>
<evidence type="ECO:0000256" key="3">
    <source>
        <dbReference type="ARBA" id="ARBA00022840"/>
    </source>
</evidence>
<dbReference type="SMART" id="SM00382">
    <property type="entry name" value="AAA"/>
    <property type="match status" value="1"/>
</dbReference>
<dbReference type="InterPro" id="IPR003439">
    <property type="entry name" value="ABC_transporter-like_ATP-bd"/>
</dbReference>
<dbReference type="Pfam" id="PF00005">
    <property type="entry name" value="ABC_tran"/>
    <property type="match status" value="1"/>
</dbReference>
<dbReference type="EMBL" id="CP097899">
    <property type="protein sequence ID" value="URN94907.1"/>
    <property type="molecule type" value="Genomic_DNA"/>
</dbReference>
<keyword evidence="2" id="KW-0547">Nucleotide-binding</keyword>
<protein>
    <submittedName>
        <fullName evidence="5">ABC transporter ATP-binding protein</fullName>
    </submittedName>
</protein>
<dbReference type="PANTHER" id="PTHR42939:SF1">
    <property type="entry name" value="ABC TRANSPORTER ATP-BINDING PROTEIN ALBC-RELATED"/>
    <property type="match status" value="1"/>
</dbReference>
<dbReference type="InterPro" id="IPR051782">
    <property type="entry name" value="ABC_Transporter_VariousFunc"/>
</dbReference>
<evidence type="ECO:0000313" key="5">
    <source>
        <dbReference type="EMBL" id="URN94907.1"/>
    </source>
</evidence>
<reference evidence="5" key="1">
    <citation type="submission" date="2022-05" db="EMBL/GenBank/DDBJ databases">
        <title>Novel bacterial taxa in a minimal lignocellulolytic consortium and its capacity to transform plastics disclosed by genome-resolved metagenomics.</title>
        <authorList>
            <person name="Rodriguez C.A.D."/>
            <person name="Diaz-Garcia L."/>
            <person name="Herrera K."/>
            <person name="Tarazona N.A."/>
            <person name="Sproer C."/>
            <person name="Overmann J."/>
            <person name="Jimenez D.J."/>
        </authorList>
    </citation>
    <scope>NUCLEOTIDE SEQUENCE</scope>
    <source>
        <strain evidence="5">MAG5</strain>
    </source>
</reference>
<dbReference type="SUPFAM" id="SSF52540">
    <property type="entry name" value="P-loop containing nucleoside triphosphate hydrolases"/>
    <property type="match status" value="1"/>
</dbReference>
<gene>
    <name evidence="5" type="ORF">NAG76_01215</name>
</gene>
<evidence type="ECO:0000259" key="4">
    <source>
        <dbReference type="PROSITE" id="PS50893"/>
    </source>
</evidence>
<evidence type="ECO:0000256" key="2">
    <source>
        <dbReference type="ARBA" id="ARBA00022741"/>
    </source>
</evidence>
<dbReference type="PANTHER" id="PTHR42939">
    <property type="entry name" value="ABC TRANSPORTER ATP-BINDING PROTEIN ALBC-RELATED"/>
    <property type="match status" value="1"/>
</dbReference>
<feature type="domain" description="ABC transporter" evidence="4">
    <location>
        <begin position="4"/>
        <end position="230"/>
    </location>
</feature>
<dbReference type="GO" id="GO:0005524">
    <property type="term" value="F:ATP binding"/>
    <property type="evidence" value="ECO:0007669"/>
    <property type="project" value="UniProtKB-KW"/>
</dbReference>
<dbReference type="GO" id="GO:0016887">
    <property type="term" value="F:ATP hydrolysis activity"/>
    <property type="evidence" value="ECO:0007669"/>
    <property type="project" value="InterPro"/>
</dbReference>
<accession>A0A9J6ZFG6</accession>
<dbReference type="InterPro" id="IPR003593">
    <property type="entry name" value="AAA+_ATPase"/>
</dbReference>
<keyword evidence="3 5" id="KW-0067">ATP-binding</keyword>
<evidence type="ECO:0000313" key="6">
    <source>
        <dbReference type="Proteomes" id="UP001056756"/>
    </source>
</evidence>
<dbReference type="Gene3D" id="3.40.50.300">
    <property type="entry name" value="P-loop containing nucleotide triphosphate hydrolases"/>
    <property type="match status" value="1"/>
</dbReference>
<proteinExistence type="predicted"/>
<name>A0A9J6ZFG6_9BACL</name>
<dbReference type="PROSITE" id="PS00211">
    <property type="entry name" value="ABC_TRANSPORTER_1"/>
    <property type="match status" value="1"/>
</dbReference>
<dbReference type="KEGG" id="plig:NAG76_01215"/>
<dbReference type="InterPro" id="IPR027417">
    <property type="entry name" value="P-loop_NTPase"/>
</dbReference>
<sequence length="247" mass="27441">MAKLDLHHISKCVGEQQLVEPLDLTFSSGNIVALCGGNGAGKSTIIRMIAGLTTPSSGHITIDGLNVQTSRQQYLEHIGYMPDDFQFTGGFTAYEILSFWGDLKGVSRNRVKELLIEVGLQDTGKKKVQSFSKGMRQRLLLAQAMLSNPSILLLDEPTNGLDPYWMKRFATMMIQAAKNSCLIIFSTHQLQVVEAIADHIIFLNNGKVELSGSYNEINTRYGREGIQQAYASLFWGEEGPLQREEKL</sequence>
<evidence type="ECO:0000256" key="1">
    <source>
        <dbReference type="ARBA" id="ARBA00022448"/>
    </source>
</evidence>
<dbReference type="AlphaFoldDB" id="A0A9J6ZFG6"/>
<dbReference type="InterPro" id="IPR017871">
    <property type="entry name" value="ABC_transporter-like_CS"/>
</dbReference>
<keyword evidence="1" id="KW-0813">Transport</keyword>
<organism evidence="5 6">
    <name type="scientific">Candidatus Pristimantibacillus lignocellulolyticus</name>
    <dbReference type="NCBI Taxonomy" id="2994561"/>
    <lineage>
        <taxon>Bacteria</taxon>
        <taxon>Bacillati</taxon>
        <taxon>Bacillota</taxon>
        <taxon>Bacilli</taxon>
        <taxon>Bacillales</taxon>
        <taxon>Paenibacillaceae</taxon>
        <taxon>Candidatus Pristimantibacillus</taxon>
    </lineage>
</organism>
<dbReference type="Proteomes" id="UP001056756">
    <property type="component" value="Chromosome"/>
</dbReference>